<name>A0A099T0A9_METMT</name>
<dbReference type="OrthoDB" id="112437at2157"/>
<protein>
    <recommendedName>
        <fullName evidence="3">Sialyltransferase</fullName>
    </recommendedName>
</protein>
<evidence type="ECO:0008006" key="3">
    <source>
        <dbReference type="Google" id="ProtNLM"/>
    </source>
</evidence>
<evidence type="ECO:0000313" key="2">
    <source>
        <dbReference type="Proteomes" id="UP000029859"/>
    </source>
</evidence>
<dbReference type="EMBL" id="JRHO01000014">
    <property type="protein sequence ID" value="KGK98389.1"/>
    <property type="molecule type" value="Genomic_DNA"/>
</dbReference>
<comment type="caution">
    <text evidence="1">The sequence shown here is derived from an EMBL/GenBank/DDBJ whole genome shotgun (WGS) entry which is preliminary data.</text>
</comment>
<keyword evidence="2" id="KW-1185">Reference proteome</keyword>
<gene>
    <name evidence="1" type="ORF">LI82_11840</name>
</gene>
<dbReference type="AlphaFoldDB" id="A0A099T0A9"/>
<organism evidence="1 2">
    <name type="scientific">Methanococcoides methylutens</name>
    <dbReference type="NCBI Taxonomy" id="2226"/>
    <lineage>
        <taxon>Archaea</taxon>
        <taxon>Methanobacteriati</taxon>
        <taxon>Methanobacteriota</taxon>
        <taxon>Stenosarchaea group</taxon>
        <taxon>Methanomicrobia</taxon>
        <taxon>Methanosarcinales</taxon>
        <taxon>Methanosarcinaceae</taxon>
        <taxon>Methanococcoides</taxon>
    </lineage>
</organism>
<dbReference type="Proteomes" id="UP000029859">
    <property type="component" value="Unassembled WGS sequence"/>
</dbReference>
<reference evidence="1 2" key="1">
    <citation type="submission" date="2014-09" db="EMBL/GenBank/DDBJ databases">
        <title>Draft genome sequence of an obligately methylotrophic methanogen, Methanococcoides methylutens, isolated from marine sediment.</title>
        <authorList>
            <person name="Guan Y."/>
            <person name="Ngugi D.K."/>
            <person name="Blom J."/>
            <person name="Ali S."/>
            <person name="Ferry J.G."/>
            <person name="Stingl U."/>
        </authorList>
    </citation>
    <scope>NUCLEOTIDE SEQUENCE [LARGE SCALE GENOMIC DNA]</scope>
    <source>
        <strain evidence="1 2">DSM 2657</strain>
    </source>
</reference>
<evidence type="ECO:0000313" key="1">
    <source>
        <dbReference type="EMBL" id="KGK98389.1"/>
    </source>
</evidence>
<proteinExistence type="predicted"/>
<dbReference type="RefSeq" id="WP_048196313.1">
    <property type="nucleotide sequence ID" value="NZ_CAAGSM010000004.1"/>
</dbReference>
<accession>A0A099T0A9</accession>
<sequence>MSVKTICEKIWELEDKYGLLHKDIQGVKVWQISRFLIYSEIAQKTGVFTKPHTTKDSLKDNIKAFPSYFYNAIIKNPLSGNYEKDVLVFDHPRKILVDGEYIDIYTKYLLDDLEASQYEVIESPYLSKHFSKNEMHRKYLDRMLLLSYLYTKISNIKFTTKELNWIDSLEYEINSHFNIDLNFKNFFSEWIIQFKCYYKFYEKLLQKRNPSTIFVVVSYGTYNIPLISAAKDNDIQVIEIQHGTISPYHLGYNFPNCNQELAYFPDIFYSFGTYWNDIVNFPICKKNIICYGFPYMRTRKEKYNKAMKKKKQILFLSQGAIGKELAKFVYEAAQVLDEYNIVYKLHPGEYDRWEKEYNELVLANHLKNVEVISDNKKELYHYFAESEYQIGVFSTAIYEGLAFKCKTLLVDLPGIEYMSSLIEKEIVTKVTNVEDLKCQIEFFEPKYYDEDYFFSEKKNHLAKIKN</sequence>
<dbReference type="SUPFAM" id="SSF53756">
    <property type="entry name" value="UDP-Glycosyltransferase/glycogen phosphorylase"/>
    <property type="match status" value="1"/>
</dbReference>